<evidence type="ECO:0000259" key="3">
    <source>
        <dbReference type="PROSITE" id="PS50157"/>
    </source>
</evidence>
<evidence type="ECO:0000256" key="2">
    <source>
        <dbReference type="SAM" id="MobiDB-lite"/>
    </source>
</evidence>
<reference evidence="4" key="1">
    <citation type="journal article" date="2020" name="Stud. Mycol.">
        <title>101 Dothideomycetes genomes: a test case for predicting lifestyles and emergence of pathogens.</title>
        <authorList>
            <person name="Haridas S."/>
            <person name="Albert R."/>
            <person name="Binder M."/>
            <person name="Bloem J."/>
            <person name="Labutti K."/>
            <person name="Salamov A."/>
            <person name="Andreopoulos B."/>
            <person name="Baker S."/>
            <person name="Barry K."/>
            <person name="Bills G."/>
            <person name="Bluhm B."/>
            <person name="Cannon C."/>
            <person name="Castanera R."/>
            <person name="Culley D."/>
            <person name="Daum C."/>
            <person name="Ezra D."/>
            <person name="Gonzalez J."/>
            <person name="Henrissat B."/>
            <person name="Kuo A."/>
            <person name="Liang C."/>
            <person name="Lipzen A."/>
            <person name="Lutzoni F."/>
            <person name="Magnuson J."/>
            <person name="Mondo S."/>
            <person name="Nolan M."/>
            <person name="Ohm R."/>
            <person name="Pangilinan J."/>
            <person name="Park H.-J."/>
            <person name="Ramirez L."/>
            <person name="Alfaro M."/>
            <person name="Sun H."/>
            <person name="Tritt A."/>
            <person name="Yoshinaga Y."/>
            <person name="Zwiers L.-H."/>
            <person name="Turgeon B."/>
            <person name="Goodwin S."/>
            <person name="Spatafora J."/>
            <person name="Crous P."/>
            <person name="Grigoriev I."/>
        </authorList>
    </citation>
    <scope>NUCLEOTIDE SEQUENCE</scope>
    <source>
        <strain evidence="4">CBS 119925</strain>
    </source>
</reference>
<dbReference type="SMART" id="SM00355">
    <property type="entry name" value="ZnF_C2H2"/>
    <property type="match status" value="2"/>
</dbReference>
<evidence type="ECO:0000313" key="4">
    <source>
        <dbReference type="EMBL" id="KAF2748325.1"/>
    </source>
</evidence>
<keyword evidence="1" id="KW-0863">Zinc-finger</keyword>
<proteinExistence type="predicted"/>
<gene>
    <name evidence="4" type="ORF">M011DRAFT_344729</name>
</gene>
<evidence type="ECO:0000256" key="1">
    <source>
        <dbReference type="PROSITE-ProRule" id="PRU00042"/>
    </source>
</evidence>
<dbReference type="OrthoDB" id="2687452at2759"/>
<feature type="region of interest" description="Disordered" evidence="2">
    <location>
        <begin position="1"/>
        <end position="45"/>
    </location>
</feature>
<organism evidence="4 5">
    <name type="scientific">Sporormia fimetaria CBS 119925</name>
    <dbReference type="NCBI Taxonomy" id="1340428"/>
    <lineage>
        <taxon>Eukaryota</taxon>
        <taxon>Fungi</taxon>
        <taxon>Dikarya</taxon>
        <taxon>Ascomycota</taxon>
        <taxon>Pezizomycotina</taxon>
        <taxon>Dothideomycetes</taxon>
        <taxon>Pleosporomycetidae</taxon>
        <taxon>Pleosporales</taxon>
        <taxon>Sporormiaceae</taxon>
        <taxon>Sporormia</taxon>
    </lineage>
</organism>
<name>A0A6A6VCP2_9PLEO</name>
<feature type="region of interest" description="Disordered" evidence="2">
    <location>
        <begin position="74"/>
        <end position="111"/>
    </location>
</feature>
<dbReference type="InterPro" id="IPR013087">
    <property type="entry name" value="Znf_C2H2_type"/>
</dbReference>
<sequence>MEVLSQAKAYNGYEPYLPGPVARRKRSQYQTSHHQQLEQPEPHREIASTISLAPSPLLALQSSLDRFDRHVSVESGDSYSTAPSTSGSSSSPHLPHLTPRSSPSMSYPYSSEEAHGYSYTAPVYGSVIPQYTQSQIDDYLDAYHCYPPDPYQVIPNPDPYGYPVPQQTLPPFSTIEMPSTHAYYEPQPQDPSPTAHLSPPSDGLLRKKSQKDQRRQRSQSRTRFVLSSPPSTIFFHILTYKNRTWTCDYPNCTSTANFTRLADLQRHQSTVHETQLPAHPCPVARCNRVGEKGFTRKDHLREHQRNFHHLDIPKRKPGERSAGTPDLGYKEHDLEIKDVVRTTSPESWM</sequence>
<keyword evidence="5" id="KW-1185">Reference proteome</keyword>
<keyword evidence="1" id="KW-0479">Metal-binding</keyword>
<dbReference type="AlphaFoldDB" id="A0A6A6VCP2"/>
<dbReference type="EMBL" id="MU006569">
    <property type="protein sequence ID" value="KAF2748325.1"/>
    <property type="molecule type" value="Genomic_DNA"/>
</dbReference>
<dbReference type="GO" id="GO:0008270">
    <property type="term" value="F:zinc ion binding"/>
    <property type="evidence" value="ECO:0007669"/>
    <property type="project" value="UniProtKB-KW"/>
</dbReference>
<evidence type="ECO:0000313" key="5">
    <source>
        <dbReference type="Proteomes" id="UP000799440"/>
    </source>
</evidence>
<dbReference type="Gene3D" id="3.30.160.60">
    <property type="entry name" value="Classic Zinc Finger"/>
    <property type="match status" value="1"/>
</dbReference>
<feature type="compositionally biased region" description="Polar residues" evidence="2">
    <location>
        <begin position="28"/>
        <end position="38"/>
    </location>
</feature>
<feature type="domain" description="C2H2-type" evidence="3">
    <location>
        <begin position="284"/>
        <end position="313"/>
    </location>
</feature>
<keyword evidence="1" id="KW-0862">Zinc</keyword>
<feature type="compositionally biased region" description="Low complexity" evidence="2">
    <location>
        <begin position="78"/>
        <end position="111"/>
    </location>
</feature>
<protein>
    <recommendedName>
        <fullName evidence="3">C2H2-type domain-containing protein</fullName>
    </recommendedName>
</protein>
<accession>A0A6A6VCP2</accession>
<feature type="region of interest" description="Disordered" evidence="2">
    <location>
        <begin position="182"/>
        <end position="224"/>
    </location>
</feature>
<dbReference type="PROSITE" id="PS50157">
    <property type="entry name" value="ZINC_FINGER_C2H2_2"/>
    <property type="match status" value="1"/>
</dbReference>
<dbReference type="Proteomes" id="UP000799440">
    <property type="component" value="Unassembled WGS sequence"/>
</dbReference>